<dbReference type="GO" id="GO:0016757">
    <property type="term" value="F:glycosyltransferase activity"/>
    <property type="evidence" value="ECO:0007669"/>
    <property type="project" value="UniProtKB-ARBA"/>
</dbReference>
<name>A0A9X2PXK2_9BACT</name>
<dbReference type="PANTHER" id="PTHR45947:SF3">
    <property type="entry name" value="SULFOQUINOVOSYL TRANSFERASE SQD2"/>
    <property type="match status" value="1"/>
</dbReference>
<dbReference type="CDD" id="cd03825">
    <property type="entry name" value="GT4_WcaC-like"/>
    <property type="match status" value="1"/>
</dbReference>
<accession>A0A9X2PXK2</accession>
<dbReference type="AlphaFoldDB" id="A0A9X2PXK2"/>
<dbReference type="EMBL" id="JANUAU010000009">
    <property type="protein sequence ID" value="MCS3678772.1"/>
    <property type="molecule type" value="Genomic_DNA"/>
</dbReference>
<dbReference type="Proteomes" id="UP001155027">
    <property type="component" value="Unassembled WGS sequence"/>
</dbReference>
<dbReference type="Pfam" id="PF13692">
    <property type="entry name" value="Glyco_trans_1_4"/>
    <property type="match status" value="1"/>
</dbReference>
<dbReference type="PANTHER" id="PTHR45947">
    <property type="entry name" value="SULFOQUINOVOSYL TRANSFERASE SQD2"/>
    <property type="match status" value="1"/>
</dbReference>
<dbReference type="InterPro" id="IPR050194">
    <property type="entry name" value="Glycosyltransferase_grp1"/>
</dbReference>
<dbReference type="RefSeq" id="WP_259080816.1">
    <property type="nucleotide sequence ID" value="NZ_JANUAU010000009.1"/>
</dbReference>
<proteinExistence type="predicted"/>
<sequence>MRVVHVNTSDISGGAARAAYRLHKGLNGSEIRSSMYVCSKQSDDESVREFQPSHDLWTRIRRRWRRERIQRTFARYDETRPDGLEPFTDDRTQYSGRIFDQMPTADIISLHWIRGFVELQAFFERMSVPVVWTLHDMNAFTGGCHYNAGCEKYTAACGACPQLGSDDETDLSRNIWERKKEAFSGVDPEQLHIVTPSKWLAEEARSSTLLESFPVTVIPNGLDTDRFAPRPQEAVRTALSLPHDRPVVLFVADSATERRKGFSLLRNALSGLSEPLLVSIGGGRPAVGDSDQHVHLGKLSSNRLLAAAYSAADVFVIPSLQDNLPNTTLESMACGTPVVGFNTGGIPDMVRPGETGWLAETGNIKALRNAIEDALSDSNVRERRGRRCREVVEEEYALDVQAKRYRDLYERLLNQNRKRAANEHIGV</sequence>
<reference evidence="2" key="1">
    <citation type="submission" date="2022-08" db="EMBL/GenBank/DDBJ databases">
        <title>Genomic Encyclopedia of Type Strains, Phase V (KMG-V): Genome sequencing to study the core and pangenomes of soil and plant-associated prokaryotes.</title>
        <authorList>
            <person name="Whitman W."/>
        </authorList>
    </citation>
    <scope>NUCLEOTIDE SEQUENCE</scope>
    <source>
        <strain evidence="2">0</strain>
    </source>
</reference>
<dbReference type="InterPro" id="IPR028098">
    <property type="entry name" value="Glyco_trans_4-like_N"/>
</dbReference>
<feature type="domain" description="Glycosyltransferase subfamily 4-like N-terminal" evidence="1">
    <location>
        <begin position="13"/>
        <end position="226"/>
    </location>
</feature>
<dbReference type="SUPFAM" id="SSF53756">
    <property type="entry name" value="UDP-Glycosyltransferase/glycogen phosphorylase"/>
    <property type="match status" value="1"/>
</dbReference>
<evidence type="ECO:0000313" key="2">
    <source>
        <dbReference type="EMBL" id="MCS3678772.1"/>
    </source>
</evidence>
<evidence type="ECO:0000259" key="1">
    <source>
        <dbReference type="Pfam" id="PF13439"/>
    </source>
</evidence>
<dbReference type="Gene3D" id="3.40.50.2000">
    <property type="entry name" value="Glycogen Phosphorylase B"/>
    <property type="match status" value="2"/>
</dbReference>
<organism evidence="2 3">
    <name type="scientific">Salinibacter ruber</name>
    <dbReference type="NCBI Taxonomy" id="146919"/>
    <lineage>
        <taxon>Bacteria</taxon>
        <taxon>Pseudomonadati</taxon>
        <taxon>Rhodothermota</taxon>
        <taxon>Rhodothermia</taxon>
        <taxon>Rhodothermales</taxon>
        <taxon>Salinibacteraceae</taxon>
        <taxon>Salinibacter</taxon>
    </lineage>
</organism>
<evidence type="ECO:0000313" key="3">
    <source>
        <dbReference type="Proteomes" id="UP001155027"/>
    </source>
</evidence>
<gene>
    <name evidence="2" type="ORF">GGP71_002713</name>
</gene>
<comment type="caution">
    <text evidence="2">The sequence shown here is derived from an EMBL/GenBank/DDBJ whole genome shotgun (WGS) entry which is preliminary data.</text>
</comment>
<protein>
    <submittedName>
        <fullName evidence="2">Glycosyltransferase involved in cell wall biosynthesis</fullName>
    </submittedName>
</protein>
<dbReference type="Pfam" id="PF13439">
    <property type="entry name" value="Glyco_transf_4"/>
    <property type="match status" value="1"/>
</dbReference>